<comment type="caution">
    <text evidence="8">The sequence shown here is derived from an EMBL/GenBank/DDBJ whole genome shotgun (WGS) entry which is preliminary data.</text>
</comment>
<comment type="catalytic activity">
    <reaction evidence="1 5 6">
        <text>[protein]-peptidylproline (omega=180) = [protein]-peptidylproline (omega=0)</text>
        <dbReference type="Rhea" id="RHEA:16237"/>
        <dbReference type="Rhea" id="RHEA-COMP:10747"/>
        <dbReference type="Rhea" id="RHEA-COMP:10748"/>
        <dbReference type="ChEBI" id="CHEBI:83833"/>
        <dbReference type="ChEBI" id="CHEBI:83834"/>
        <dbReference type="EC" id="5.2.1.8"/>
    </reaction>
</comment>
<keyword evidence="3 5" id="KW-0697">Rotamase</keyword>
<evidence type="ECO:0000256" key="6">
    <source>
        <dbReference type="RuleBase" id="RU003915"/>
    </source>
</evidence>
<gene>
    <name evidence="8" type="ORF">LMJ30_09485</name>
</gene>
<evidence type="ECO:0000256" key="3">
    <source>
        <dbReference type="ARBA" id="ARBA00023110"/>
    </source>
</evidence>
<evidence type="ECO:0000256" key="4">
    <source>
        <dbReference type="ARBA" id="ARBA00023235"/>
    </source>
</evidence>
<dbReference type="Gene3D" id="3.10.50.40">
    <property type="match status" value="1"/>
</dbReference>
<sequence>MLVSSGLEKTDVLVGTGATAVAGKEIVVHYTGWLYDPSAPNQRGAKFDSSVGGTPFTFPLGAGRVITGWDHGVPGMKVGGKRTLVIPPELGYGSRATGAIPPNSTLIFDVELLLVK</sequence>
<protein>
    <recommendedName>
        <fullName evidence="6">Peptidyl-prolyl cis-trans isomerase</fullName>
        <ecNumber evidence="6">5.2.1.8</ecNumber>
    </recommendedName>
</protein>
<dbReference type="EC" id="5.2.1.8" evidence="6"/>
<dbReference type="Pfam" id="PF00254">
    <property type="entry name" value="FKBP_C"/>
    <property type="match status" value="1"/>
</dbReference>
<reference evidence="8 9" key="1">
    <citation type="submission" date="2021-11" db="EMBL/GenBank/DDBJ databases">
        <authorList>
            <person name="Huq M.A."/>
        </authorList>
    </citation>
    <scope>NUCLEOTIDE SEQUENCE [LARGE SCALE GENOMIC DNA]</scope>
    <source>
        <strain evidence="8 9">MAHUQ-52</strain>
    </source>
</reference>
<evidence type="ECO:0000313" key="9">
    <source>
        <dbReference type="Proteomes" id="UP001198701"/>
    </source>
</evidence>
<accession>A0ABS8ITH5</accession>
<evidence type="ECO:0000256" key="1">
    <source>
        <dbReference type="ARBA" id="ARBA00000971"/>
    </source>
</evidence>
<dbReference type="PROSITE" id="PS50059">
    <property type="entry name" value="FKBP_PPIASE"/>
    <property type="match status" value="1"/>
</dbReference>
<name>A0ABS8ITH5_9BURK</name>
<dbReference type="PANTHER" id="PTHR43811:SF19">
    <property type="entry name" value="39 KDA FK506-BINDING NUCLEAR PROTEIN"/>
    <property type="match status" value="1"/>
</dbReference>
<dbReference type="EMBL" id="JAJHPV010000013">
    <property type="protein sequence ID" value="MCC6071186.1"/>
    <property type="molecule type" value="Genomic_DNA"/>
</dbReference>
<keyword evidence="4 5" id="KW-0413">Isomerase</keyword>
<dbReference type="InterPro" id="IPR001179">
    <property type="entry name" value="PPIase_FKBP_dom"/>
</dbReference>
<dbReference type="PANTHER" id="PTHR43811">
    <property type="entry name" value="FKBP-TYPE PEPTIDYL-PROLYL CIS-TRANS ISOMERASE FKPA"/>
    <property type="match status" value="1"/>
</dbReference>
<dbReference type="SUPFAM" id="SSF54534">
    <property type="entry name" value="FKBP-like"/>
    <property type="match status" value="1"/>
</dbReference>
<feature type="domain" description="PPIase FKBP-type" evidence="7">
    <location>
        <begin position="23"/>
        <end position="116"/>
    </location>
</feature>
<evidence type="ECO:0000256" key="5">
    <source>
        <dbReference type="PROSITE-ProRule" id="PRU00277"/>
    </source>
</evidence>
<evidence type="ECO:0000313" key="8">
    <source>
        <dbReference type="EMBL" id="MCC6071186.1"/>
    </source>
</evidence>
<dbReference type="InterPro" id="IPR046357">
    <property type="entry name" value="PPIase_dom_sf"/>
</dbReference>
<evidence type="ECO:0000259" key="7">
    <source>
        <dbReference type="PROSITE" id="PS50059"/>
    </source>
</evidence>
<evidence type="ECO:0000256" key="2">
    <source>
        <dbReference type="ARBA" id="ARBA00006577"/>
    </source>
</evidence>
<organism evidence="8 9">
    <name type="scientific">Massilia agrisoli</name>
    <dbReference type="NCBI Taxonomy" id="2892444"/>
    <lineage>
        <taxon>Bacteria</taxon>
        <taxon>Pseudomonadati</taxon>
        <taxon>Pseudomonadota</taxon>
        <taxon>Betaproteobacteria</taxon>
        <taxon>Burkholderiales</taxon>
        <taxon>Oxalobacteraceae</taxon>
        <taxon>Telluria group</taxon>
        <taxon>Massilia</taxon>
    </lineage>
</organism>
<dbReference type="GO" id="GO:0003755">
    <property type="term" value="F:peptidyl-prolyl cis-trans isomerase activity"/>
    <property type="evidence" value="ECO:0007669"/>
    <property type="project" value="UniProtKB-EC"/>
</dbReference>
<keyword evidence="9" id="KW-1185">Reference proteome</keyword>
<proteinExistence type="inferred from homology"/>
<comment type="similarity">
    <text evidence="2 6">Belongs to the FKBP-type PPIase family.</text>
</comment>
<dbReference type="Proteomes" id="UP001198701">
    <property type="component" value="Unassembled WGS sequence"/>
</dbReference>